<keyword evidence="1" id="KW-0175">Coiled coil</keyword>
<evidence type="ECO:0000256" key="1">
    <source>
        <dbReference type="SAM" id="Coils"/>
    </source>
</evidence>
<keyword evidence="2" id="KW-0732">Signal</keyword>
<accession>A0A1Y1LK68</accession>
<organism evidence="4">
    <name type="scientific">Photinus pyralis</name>
    <name type="common">Common eastern firefly</name>
    <name type="synonym">Lampyris pyralis</name>
    <dbReference type="NCBI Taxonomy" id="7054"/>
    <lineage>
        <taxon>Eukaryota</taxon>
        <taxon>Metazoa</taxon>
        <taxon>Ecdysozoa</taxon>
        <taxon>Arthropoda</taxon>
        <taxon>Hexapoda</taxon>
        <taxon>Insecta</taxon>
        <taxon>Pterygota</taxon>
        <taxon>Neoptera</taxon>
        <taxon>Endopterygota</taxon>
        <taxon>Coleoptera</taxon>
        <taxon>Polyphaga</taxon>
        <taxon>Elateriformia</taxon>
        <taxon>Elateroidea</taxon>
        <taxon>Lampyridae</taxon>
        <taxon>Lampyrinae</taxon>
        <taxon>Photinus</taxon>
    </lineage>
</organism>
<feature type="coiled-coil region" evidence="1">
    <location>
        <begin position="177"/>
        <end position="204"/>
    </location>
</feature>
<feature type="domain" description="CBM39" evidence="3">
    <location>
        <begin position="12"/>
        <end position="112"/>
    </location>
</feature>
<dbReference type="Pfam" id="PF15886">
    <property type="entry name" value="CBM39"/>
    <property type="match status" value="1"/>
</dbReference>
<dbReference type="PROSITE" id="PS51969">
    <property type="entry name" value="CBM39"/>
    <property type="match status" value="1"/>
</dbReference>
<dbReference type="EMBL" id="GEZM01057443">
    <property type="protein sequence ID" value="JAV72335.1"/>
    <property type="molecule type" value="Transcribed_RNA"/>
</dbReference>
<protein>
    <recommendedName>
        <fullName evidence="3">CBM39 domain-containing protein</fullName>
    </recommendedName>
</protein>
<feature type="chain" id="PRO_5012372461" description="CBM39 domain-containing protein" evidence="2">
    <location>
        <begin position="18"/>
        <end position="274"/>
    </location>
</feature>
<dbReference type="InterPro" id="IPR031756">
    <property type="entry name" value="BGBP_N"/>
</dbReference>
<dbReference type="AlphaFoldDB" id="A0A1Y1LK68"/>
<dbReference type="InterPro" id="IPR043030">
    <property type="entry name" value="BGBP_N_sf"/>
</dbReference>
<sequence>MVCRFIIFLSVILMTSASVVLLFPKGFSISVEDEKRSKHLNFHVNITRNDGNLLVGTYTKNVNQFFGTQFTFARRNVALNVGDSISYRVVSNTNGSTQVIKDEVCYVKELPTMGMLRKHGWMFSYDLTLSEEDCGRMSDTGPVVTAQRIDVPDEDIAAKLNNCQQAVFNASLSILALQFEVEELRNLTQEIKDFEETYPLAKQLTLSGRIPPDGDAVETVRFMLYEKLNLSPAIVSAFRESPYNIRFTVSTVLEKFRVLETAKFLLQGTRIQIS</sequence>
<name>A0A1Y1LK68_PHOPY</name>
<reference evidence="4" key="1">
    <citation type="journal article" date="2016" name="Sci. Rep.">
        <title>Molecular characterization of firefly nuptial gifts: a multi-omics approach sheds light on postcopulatory sexual selection.</title>
        <authorList>
            <person name="Al-Wathiqui N."/>
            <person name="Fallon T.R."/>
            <person name="South A."/>
            <person name="Weng J.K."/>
            <person name="Lewis S.M."/>
        </authorList>
    </citation>
    <scope>NUCLEOTIDE SEQUENCE</scope>
</reference>
<feature type="signal peptide" evidence="2">
    <location>
        <begin position="1"/>
        <end position="17"/>
    </location>
</feature>
<proteinExistence type="predicted"/>
<dbReference type="Gene3D" id="2.60.40.2140">
    <property type="entry name" value="Beta-1,3-glucan-recognition protein, N-terminal domain"/>
    <property type="match status" value="1"/>
</dbReference>
<evidence type="ECO:0000256" key="2">
    <source>
        <dbReference type="SAM" id="SignalP"/>
    </source>
</evidence>
<evidence type="ECO:0000313" key="4">
    <source>
        <dbReference type="EMBL" id="JAV72335.1"/>
    </source>
</evidence>
<evidence type="ECO:0000259" key="3">
    <source>
        <dbReference type="PROSITE" id="PS51969"/>
    </source>
</evidence>
<dbReference type="GO" id="GO:0030246">
    <property type="term" value="F:carbohydrate binding"/>
    <property type="evidence" value="ECO:0007669"/>
    <property type="project" value="InterPro"/>
</dbReference>